<evidence type="ECO:0000313" key="7">
    <source>
        <dbReference type="Proteomes" id="UP001232063"/>
    </source>
</evidence>
<dbReference type="InterPro" id="IPR001173">
    <property type="entry name" value="Glyco_trans_2-like"/>
</dbReference>
<accession>A0AAE3UFD4</accession>
<dbReference type="Pfam" id="PF00535">
    <property type="entry name" value="Glycos_transf_2"/>
    <property type="match status" value="1"/>
</dbReference>
<comment type="caution">
    <text evidence="6">The sequence shown here is derived from an EMBL/GenBank/DDBJ whole genome shotgun (WGS) entry which is preliminary data.</text>
</comment>
<dbReference type="RefSeq" id="WP_314512276.1">
    <property type="nucleotide sequence ID" value="NZ_JASJOU010000005.1"/>
</dbReference>
<evidence type="ECO:0000256" key="3">
    <source>
        <dbReference type="ARBA" id="ARBA00022679"/>
    </source>
</evidence>
<feature type="domain" description="Glycosyltransferase 2-like" evidence="5">
    <location>
        <begin position="11"/>
        <end position="145"/>
    </location>
</feature>
<keyword evidence="7" id="KW-1185">Reference proteome</keyword>
<dbReference type="EMBL" id="JASJOU010000005">
    <property type="protein sequence ID" value="MDJ1502306.1"/>
    <property type="molecule type" value="Genomic_DNA"/>
</dbReference>
<feature type="transmembrane region" description="Helical" evidence="4">
    <location>
        <begin position="303"/>
        <end position="322"/>
    </location>
</feature>
<evidence type="ECO:0000313" key="6">
    <source>
        <dbReference type="EMBL" id="MDJ1502306.1"/>
    </source>
</evidence>
<dbReference type="GO" id="GO:0016757">
    <property type="term" value="F:glycosyltransferase activity"/>
    <property type="evidence" value="ECO:0007669"/>
    <property type="project" value="UniProtKB-KW"/>
</dbReference>
<dbReference type="SUPFAM" id="SSF53448">
    <property type="entry name" value="Nucleotide-diphospho-sugar transferases"/>
    <property type="match status" value="1"/>
</dbReference>
<name>A0AAE3UFD4_9BACT</name>
<dbReference type="PANTHER" id="PTHR43630:SF1">
    <property type="entry name" value="POLY-BETA-1,6-N-ACETYL-D-GLUCOSAMINE SYNTHASE"/>
    <property type="match status" value="1"/>
</dbReference>
<keyword evidence="3 6" id="KW-0808">Transferase</keyword>
<dbReference type="AlphaFoldDB" id="A0AAE3UFD4"/>
<comment type="similarity">
    <text evidence="1">Belongs to the glycosyltransferase 2 family.</text>
</comment>
<dbReference type="InterPro" id="IPR029044">
    <property type="entry name" value="Nucleotide-diphossugar_trans"/>
</dbReference>
<evidence type="ECO:0000256" key="4">
    <source>
        <dbReference type="SAM" id="Phobius"/>
    </source>
</evidence>
<organism evidence="6 7">
    <name type="scientific">Xanthocytophaga agilis</name>
    <dbReference type="NCBI Taxonomy" id="3048010"/>
    <lineage>
        <taxon>Bacteria</taxon>
        <taxon>Pseudomonadati</taxon>
        <taxon>Bacteroidota</taxon>
        <taxon>Cytophagia</taxon>
        <taxon>Cytophagales</taxon>
        <taxon>Rhodocytophagaceae</taxon>
        <taxon>Xanthocytophaga</taxon>
    </lineage>
</organism>
<dbReference type="EC" id="2.4.-.-" evidence="6"/>
<keyword evidence="4" id="KW-0812">Transmembrane</keyword>
<proteinExistence type="inferred from homology"/>
<keyword evidence="4" id="KW-0472">Membrane</keyword>
<evidence type="ECO:0000256" key="2">
    <source>
        <dbReference type="ARBA" id="ARBA00022676"/>
    </source>
</evidence>
<sequence>MSKNDNLRMVSILIAARNEEHTILRCLQSIDQLTYPRDQWEVWIGDDDSQDQTHTLIEGFICNKPNFHLLRITNTLGNARGKANVLAHLAQQAQGDYFLITDADVAVSSHWIQCMLAPCQGQVGVVTGITIPTYTNIWTALQAIDWVYALYIIEKLSHWQIPATAMGNNMLVTRASYEATGGYETIPFSITEDYQLFKEILDRRYTFRQVYTHEALALTLPISTIPAWLQQRKRWAHGALQTPWYIRLPLLAPVFFWIILLILAITQPWLSILLWIGSMLIQTLVAVAGIHRLKQQKLYWSSILFPLYFQFGTLATLIYYYIPVKTIWKGRVYE</sequence>
<feature type="transmembrane region" description="Helical" evidence="4">
    <location>
        <begin position="244"/>
        <end position="266"/>
    </location>
</feature>
<protein>
    <submittedName>
        <fullName evidence="6">Glycosyltransferase</fullName>
        <ecNumber evidence="6">2.4.-.-</ecNumber>
    </submittedName>
</protein>
<evidence type="ECO:0000256" key="1">
    <source>
        <dbReference type="ARBA" id="ARBA00006739"/>
    </source>
</evidence>
<keyword evidence="2 6" id="KW-0328">Glycosyltransferase</keyword>
<dbReference type="Gene3D" id="3.90.550.10">
    <property type="entry name" value="Spore Coat Polysaccharide Biosynthesis Protein SpsA, Chain A"/>
    <property type="match status" value="1"/>
</dbReference>
<dbReference type="PANTHER" id="PTHR43630">
    <property type="entry name" value="POLY-BETA-1,6-N-ACETYL-D-GLUCOSAMINE SYNTHASE"/>
    <property type="match status" value="1"/>
</dbReference>
<gene>
    <name evidence="6" type="ORF">QNI22_16690</name>
</gene>
<evidence type="ECO:0000259" key="5">
    <source>
        <dbReference type="Pfam" id="PF00535"/>
    </source>
</evidence>
<dbReference type="Proteomes" id="UP001232063">
    <property type="component" value="Unassembled WGS sequence"/>
</dbReference>
<keyword evidence="4" id="KW-1133">Transmembrane helix</keyword>
<feature type="transmembrane region" description="Helical" evidence="4">
    <location>
        <begin position="272"/>
        <end position="291"/>
    </location>
</feature>
<reference evidence="6" key="1">
    <citation type="submission" date="2023-05" db="EMBL/GenBank/DDBJ databases">
        <authorList>
            <person name="Zhang X."/>
        </authorList>
    </citation>
    <scope>NUCLEOTIDE SEQUENCE</scope>
    <source>
        <strain evidence="6">BD1B2-1</strain>
    </source>
</reference>